<name>A0A8J2KMK2_9HEXA</name>
<dbReference type="EMBL" id="CAJVCH010440644">
    <property type="protein sequence ID" value="CAG7819157.1"/>
    <property type="molecule type" value="Genomic_DNA"/>
</dbReference>
<dbReference type="Proteomes" id="UP000708208">
    <property type="component" value="Unassembled WGS sequence"/>
</dbReference>
<dbReference type="AlphaFoldDB" id="A0A8J2KMK2"/>
<organism evidence="1 2">
    <name type="scientific">Allacma fusca</name>
    <dbReference type="NCBI Taxonomy" id="39272"/>
    <lineage>
        <taxon>Eukaryota</taxon>
        <taxon>Metazoa</taxon>
        <taxon>Ecdysozoa</taxon>
        <taxon>Arthropoda</taxon>
        <taxon>Hexapoda</taxon>
        <taxon>Collembola</taxon>
        <taxon>Symphypleona</taxon>
        <taxon>Sminthuridae</taxon>
        <taxon>Allacma</taxon>
    </lineage>
</organism>
<reference evidence="1" key="1">
    <citation type="submission" date="2021-06" db="EMBL/GenBank/DDBJ databases">
        <authorList>
            <person name="Hodson N. C."/>
            <person name="Mongue J. A."/>
            <person name="Jaron S. K."/>
        </authorList>
    </citation>
    <scope>NUCLEOTIDE SEQUENCE</scope>
</reference>
<proteinExistence type="predicted"/>
<gene>
    <name evidence="1" type="ORF">AFUS01_LOCUS29620</name>
</gene>
<comment type="caution">
    <text evidence="1">The sequence shown here is derived from an EMBL/GenBank/DDBJ whole genome shotgun (WGS) entry which is preliminary data.</text>
</comment>
<sequence length="61" mass="7100">LKFGLSITRIQGRTKFGTRERKCEDLKKEEFLVVLFFVVILTLETKMSTRSPSGMSNCWQD</sequence>
<keyword evidence="2" id="KW-1185">Reference proteome</keyword>
<feature type="non-terminal residue" evidence="1">
    <location>
        <position position="1"/>
    </location>
</feature>
<evidence type="ECO:0000313" key="1">
    <source>
        <dbReference type="EMBL" id="CAG7819157.1"/>
    </source>
</evidence>
<accession>A0A8J2KMK2</accession>
<evidence type="ECO:0000313" key="2">
    <source>
        <dbReference type="Proteomes" id="UP000708208"/>
    </source>
</evidence>
<protein>
    <submittedName>
        <fullName evidence="1">Uncharacterized protein</fullName>
    </submittedName>
</protein>